<gene>
    <name evidence="4" type="ORF">NE863_03425</name>
</gene>
<name>A0A9Q9DA58_ENSAD</name>
<dbReference type="InterPro" id="IPR050832">
    <property type="entry name" value="Bact_Acetyltransf"/>
</dbReference>
<dbReference type="OrthoDB" id="9805924at2"/>
<dbReference type="Pfam" id="PF13673">
    <property type="entry name" value="Acetyltransf_10"/>
    <property type="match status" value="1"/>
</dbReference>
<feature type="domain" description="N-acetyltransferase" evidence="3">
    <location>
        <begin position="2"/>
        <end position="149"/>
    </location>
</feature>
<keyword evidence="1" id="KW-0808">Transferase</keyword>
<evidence type="ECO:0000313" key="5">
    <source>
        <dbReference type="Proteomes" id="UP001055460"/>
    </source>
</evidence>
<dbReference type="PANTHER" id="PTHR43877">
    <property type="entry name" value="AMINOALKYLPHOSPHONATE N-ACETYLTRANSFERASE-RELATED-RELATED"/>
    <property type="match status" value="1"/>
</dbReference>
<dbReference type="Proteomes" id="UP001055460">
    <property type="component" value="Chromosome"/>
</dbReference>
<proteinExistence type="predicted"/>
<sequence>MSVLRSPQPDQAAALSDLCVRSKAVWGYDAAFLEACRAALTLTADDWMDSELQVAMEGERILGLAQVRGSGQVVELDKLFIEPEARAAGIGRQLFDWCVAAARKRGAMVMTIDADPGAADFYRRMGAIDDGVVASSVIPGRFLPRLKVDLGSGPTA</sequence>
<dbReference type="InterPro" id="IPR016181">
    <property type="entry name" value="Acyl_CoA_acyltransferase"/>
</dbReference>
<keyword evidence="2" id="KW-0012">Acyltransferase</keyword>
<dbReference type="SUPFAM" id="SSF55729">
    <property type="entry name" value="Acyl-CoA N-acyltransferases (Nat)"/>
    <property type="match status" value="1"/>
</dbReference>
<dbReference type="Gene3D" id="3.40.630.30">
    <property type="match status" value="1"/>
</dbReference>
<dbReference type="InterPro" id="IPR000182">
    <property type="entry name" value="GNAT_dom"/>
</dbReference>
<dbReference type="AlphaFoldDB" id="A0A9Q9DA58"/>
<reference evidence="4" key="1">
    <citation type="submission" date="2022-06" db="EMBL/GenBank/DDBJ databases">
        <title>Physiological and biochemical characterization and genomic elucidation of a strain of the genus Ensifer adhaerens M8 that combines arsenic oxidation and chromium reduction.</title>
        <authorList>
            <person name="Li X."/>
            <person name="Yu c."/>
        </authorList>
    </citation>
    <scope>NUCLEOTIDE SEQUENCE</scope>
    <source>
        <strain evidence="4">M8</strain>
    </source>
</reference>
<dbReference type="PROSITE" id="PS51186">
    <property type="entry name" value="GNAT"/>
    <property type="match status" value="1"/>
</dbReference>
<evidence type="ECO:0000256" key="2">
    <source>
        <dbReference type="ARBA" id="ARBA00023315"/>
    </source>
</evidence>
<evidence type="ECO:0000313" key="4">
    <source>
        <dbReference type="EMBL" id="USJ24055.1"/>
    </source>
</evidence>
<dbReference type="PANTHER" id="PTHR43877:SF2">
    <property type="entry name" value="AMINOALKYLPHOSPHONATE N-ACETYLTRANSFERASE-RELATED"/>
    <property type="match status" value="1"/>
</dbReference>
<dbReference type="EMBL" id="CP098807">
    <property type="protein sequence ID" value="USJ24055.1"/>
    <property type="molecule type" value="Genomic_DNA"/>
</dbReference>
<dbReference type="GO" id="GO:0016747">
    <property type="term" value="F:acyltransferase activity, transferring groups other than amino-acyl groups"/>
    <property type="evidence" value="ECO:0007669"/>
    <property type="project" value="InterPro"/>
</dbReference>
<organism evidence="4 5">
    <name type="scientific">Ensifer adhaerens</name>
    <name type="common">Sinorhizobium morelense</name>
    <dbReference type="NCBI Taxonomy" id="106592"/>
    <lineage>
        <taxon>Bacteria</taxon>
        <taxon>Pseudomonadati</taxon>
        <taxon>Pseudomonadota</taxon>
        <taxon>Alphaproteobacteria</taxon>
        <taxon>Hyphomicrobiales</taxon>
        <taxon>Rhizobiaceae</taxon>
        <taxon>Sinorhizobium/Ensifer group</taxon>
        <taxon>Ensifer</taxon>
    </lineage>
</organism>
<dbReference type="RefSeq" id="WP_090294680.1">
    <property type="nucleotide sequence ID" value="NZ_CAXURO020000001.1"/>
</dbReference>
<accession>A0A9Q9DA58</accession>
<evidence type="ECO:0000256" key="1">
    <source>
        <dbReference type="ARBA" id="ARBA00022679"/>
    </source>
</evidence>
<protein>
    <submittedName>
        <fullName evidence="4">GNAT family N-acetyltransferase</fullName>
    </submittedName>
</protein>
<evidence type="ECO:0000259" key="3">
    <source>
        <dbReference type="PROSITE" id="PS51186"/>
    </source>
</evidence>
<dbReference type="CDD" id="cd04301">
    <property type="entry name" value="NAT_SF"/>
    <property type="match status" value="1"/>
</dbReference>